<keyword evidence="6" id="KW-1133">Transmembrane helix</keyword>
<comment type="cofactor">
    <cofactor evidence="6">
        <name>FMN</name>
        <dbReference type="ChEBI" id="CHEBI:58210"/>
    </cofactor>
</comment>
<evidence type="ECO:0000256" key="4">
    <source>
        <dbReference type="ARBA" id="ARBA00022643"/>
    </source>
</evidence>
<keyword evidence="6" id="KW-1003">Cell membrane</keyword>
<keyword evidence="5 6" id="KW-0249">Electron transport</keyword>
<keyword evidence="4 6" id="KW-0288">FMN</keyword>
<dbReference type="GO" id="GO:0009055">
    <property type="term" value="F:electron transfer activity"/>
    <property type="evidence" value="ECO:0007669"/>
    <property type="project" value="InterPro"/>
</dbReference>
<feature type="modified residue" description="FMN phosphoryl threonine" evidence="6">
    <location>
        <position position="163"/>
    </location>
</feature>
<evidence type="ECO:0000256" key="2">
    <source>
        <dbReference type="ARBA" id="ARBA00022553"/>
    </source>
</evidence>
<accession>A0A1M7SED7</accession>
<comment type="function">
    <text evidence="6">Part of a membrane-bound complex that couples electron transfer with translocation of ions across the membrane.</text>
</comment>
<comment type="subunit">
    <text evidence="6">The complex is composed of six subunits: RnfA, RnfB, RnfC, RnfD, RnfE and RnfG.</text>
</comment>
<dbReference type="NCBIfam" id="TIGR01947">
    <property type="entry name" value="rnfG"/>
    <property type="match status" value="1"/>
</dbReference>
<dbReference type="RefSeq" id="WP_072696531.1">
    <property type="nucleotide sequence ID" value="NZ_FRDI01000003.1"/>
</dbReference>
<sequence>MREIISMLVVLSAICGVSGLTLSFLKQTTAPTIRAQVLKYIQGPAITSVFSQADNKPLEEYKDFTLKDGKTVVTVFPYKQNNKLIGVALEAKGGGYGGDIGVIVGFNIEKDTLLGIGITEHKETPGIGSAVALPKFTNQFKGKGLDINLSSRGGKIDAISGATISSTGTVTAVQSAVNIYKELKANITSQWQ</sequence>
<gene>
    <name evidence="6" type="primary">rnfG</name>
    <name evidence="8" type="ORF">SAMN02745728_00844</name>
</gene>
<dbReference type="Proteomes" id="UP000186469">
    <property type="component" value="Unassembled WGS sequence"/>
</dbReference>
<dbReference type="InterPro" id="IPR007329">
    <property type="entry name" value="FMN-bd"/>
</dbReference>
<dbReference type="GO" id="GO:0022900">
    <property type="term" value="P:electron transport chain"/>
    <property type="evidence" value="ECO:0007669"/>
    <property type="project" value="UniProtKB-UniRule"/>
</dbReference>
<dbReference type="OrthoDB" id="9787579at2"/>
<feature type="domain" description="FMN-binding" evidence="7">
    <location>
        <begin position="95"/>
        <end position="180"/>
    </location>
</feature>
<evidence type="ECO:0000313" key="8">
    <source>
        <dbReference type="EMBL" id="SHN56851.1"/>
    </source>
</evidence>
<keyword evidence="2 6" id="KW-0597">Phosphoprotein</keyword>
<evidence type="ECO:0000256" key="6">
    <source>
        <dbReference type="HAMAP-Rule" id="MF_00479"/>
    </source>
</evidence>
<dbReference type="GO" id="GO:0010181">
    <property type="term" value="F:FMN binding"/>
    <property type="evidence" value="ECO:0007669"/>
    <property type="project" value="InterPro"/>
</dbReference>
<keyword evidence="3 6" id="KW-0285">Flavoprotein</keyword>
<dbReference type="EMBL" id="FRDI01000003">
    <property type="protein sequence ID" value="SHN56851.1"/>
    <property type="molecule type" value="Genomic_DNA"/>
</dbReference>
<keyword evidence="6" id="KW-0812">Transmembrane</keyword>
<comment type="subcellular location">
    <subcellularLocation>
        <location evidence="6">Cell membrane</location>
        <topology evidence="6">Single-pass membrane protein</topology>
    </subcellularLocation>
</comment>
<name>A0A1M7SED7_9BACT</name>
<dbReference type="Pfam" id="PF04205">
    <property type="entry name" value="FMN_bind"/>
    <property type="match status" value="1"/>
</dbReference>
<keyword evidence="1 6" id="KW-0813">Transport</keyword>
<protein>
    <recommendedName>
        <fullName evidence="6">Ion-translocating oxidoreductase complex subunit G</fullName>
        <ecNumber evidence="6">7.-.-.-</ecNumber>
    </recommendedName>
    <alternativeName>
        <fullName evidence="6">Rnf electron transport complex subunit G</fullName>
    </alternativeName>
</protein>
<evidence type="ECO:0000256" key="3">
    <source>
        <dbReference type="ARBA" id="ARBA00022630"/>
    </source>
</evidence>
<dbReference type="GO" id="GO:0005886">
    <property type="term" value="C:plasma membrane"/>
    <property type="evidence" value="ECO:0007669"/>
    <property type="project" value="UniProtKB-SubCell"/>
</dbReference>
<evidence type="ECO:0000259" key="7">
    <source>
        <dbReference type="SMART" id="SM00900"/>
    </source>
</evidence>
<dbReference type="PANTHER" id="PTHR36118">
    <property type="entry name" value="ION-TRANSLOCATING OXIDOREDUCTASE COMPLEX SUBUNIT G"/>
    <property type="match status" value="1"/>
</dbReference>
<dbReference type="EC" id="7.-.-.-" evidence="6"/>
<proteinExistence type="inferred from homology"/>
<evidence type="ECO:0000313" key="9">
    <source>
        <dbReference type="Proteomes" id="UP000186469"/>
    </source>
</evidence>
<evidence type="ECO:0000256" key="5">
    <source>
        <dbReference type="ARBA" id="ARBA00022982"/>
    </source>
</evidence>
<dbReference type="PANTHER" id="PTHR36118:SF1">
    <property type="entry name" value="ION-TRANSLOCATING OXIDOREDUCTASE COMPLEX SUBUNIT G"/>
    <property type="match status" value="1"/>
</dbReference>
<organism evidence="8 9">
    <name type="scientific">Desulfovibrio litoralis DSM 11393</name>
    <dbReference type="NCBI Taxonomy" id="1121455"/>
    <lineage>
        <taxon>Bacteria</taxon>
        <taxon>Pseudomonadati</taxon>
        <taxon>Thermodesulfobacteriota</taxon>
        <taxon>Desulfovibrionia</taxon>
        <taxon>Desulfovibrionales</taxon>
        <taxon>Desulfovibrionaceae</taxon>
        <taxon>Desulfovibrio</taxon>
    </lineage>
</organism>
<dbReference type="SMART" id="SM00900">
    <property type="entry name" value="FMN_bind"/>
    <property type="match status" value="1"/>
</dbReference>
<keyword evidence="6" id="KW-1278">Translocase</keyword>
<reference evidence="8 9" key="1">
    <citation type="submission" date="2016-12" db="EMBL/GenBank/DDBJ databases">
        <authorList>
            <person name="Song W.-J."/>
            <person name="Kurnit D.M."/>
        </authorList>
    </citation>
    <scope>NUCLEOTIDE SEQUENCE [LARGE SCALE GENOMIC DNA]</scope>
    <source>
        <strain evidence="8 9">DSM 11393</strain>
    </source>
</reference>
<dbReference type="PIRSF" id="PIRSF006091">
    <property type="entry name" value="E_trnsport_RnfG"/>
    <property type="match status" value="1"/>
</dbReference>
<dbReference type="STRING" id="1121455.SAMN02745728_00844"/>
<evidence type="ECO:0000256" key="1">
    <source>
        <dbReference type="ARBA" id="ARBA00022448"/>
    </source>
</evidence>
<dbReference type="NCBIfam" id="NF045876">
    <property type="entry name" value="RnfG_DVU2794"/>
    <property type="match status" value="1"/>
</dbReference>
<dbReference type="Gene3D" id="3.90.1010.20">
    <property type="match status" value="1"/>
</dbReference>
<comment type="similarity">
    <text evidence="6">Belongs to the RnfG family.</text>
</comment>
<keyword evidence="6" id="KW-0472">Membrane</keyword>
<dbReference type="HAMAP" id="MF_00479">
    <property type="entry name" value="RsxG_RnfG"/>
    <property type="match status" value="1"/>
</dbReference>
<keyword evidence="9" id="KW-1185">Reference proteome</keyword>
<dbReference type="AlphaFoldDB" id="A0A1M7SED7"/>
<dbReference type="InterPro" id="IPR010209">
    <property type="entry name" value="Ion_transpt_RnfG/RsxG"/>
</dbReference>